<evidence type="ECO:0000256" key="2">
    <source>
        <dbReference type="ARBA" id="ARBA00022475"/>
    </source>
</evidence>
<keyword evidence="13" id="KW-1185">Reference proteome</keyword>
<feature type="domain" description="Cytochrome c" evidence="11">
    <location>
        <begin position="26"/>
        <end position="131"/>
    </location>
</feature>
<dbReference type="HOGENOM" id="CLU_028594_2_1_7"/>
<dbReference type="GO" id="GO:0005886">
    <property type="term" value="C:plasma membrane"/>
    <property type="evidence" value="ECO:0007669"/>
    <property type="project" value="UniProtKB-SubCell"/>
</dbReference>
<comment type="caution">
    <text evidence="12">The sequence shown here is derived from an EMBL/GenBank/DDBJ whole genome shotgun (WGS) entry which is preliminary data.</text>
</comment>
<evidence type="ECO:0000313" key="13">
    <source>
        <dbReference type="Proteomes" id="UP000019140"/>
    </source>
</evidence>
<keyword evidence="3 9" id="KW-0349">Heme</keyword>
<accession>W4M814</accession>
<dbReference type="Pfam" id="PF00034">
    <property type="entry name" value="Cytochrom_C"/>
    <property type="match status" value="1"/>
</dbReference>
<feature type="domain" description="Cytochrome c" evidence="11">
    <location>
        <begin position="173"/>
        <end position="284"/>
    </location>
</feature>
<organism evidence="12 13">
    <name type="scientific">Candidatus Entotheonella gemina</name>
    <dbReference type="NCBI Taxonomy" id="1429439"/>
    <lineage>
        <taxon>Bacteria</taxon>
        <taxon>Pseudomonadati</taxon>
        <taxon>Nitrospinota/Tectimicrobiota group</taxon>
        <taxon>Candidatus Tectimicrobiota</taxon>
        <taxon>Candidatus Entotheonellia</taxon>
        <taxon>Candidatus Entotheonellales</taxon>
        <taxon>Candidatus Entotheonellaceae</taxon>
        <taxon>Candidatus Entotheonella</taxon>
    </lineage>
</organism>
<dbReference type="GO" id="GO:0016614">
    <property type="term" value="F:oxidoreductase activity, acting on CH-OH group of donors"/>
    <property type="evidence" value="ECO:0007669"/>
    <property type="project" value="InterPro"/>
</dbReference>
<keyword evidence="7 9" id="KW-0408">Iron</keyword>
<gene>
    <name evidence="12" type="ORF">ETSY2_16700</name>
</gene>
<dbReference type="PROSITE" id="PS51007">
    <property type="entry name" value="CYTC"/>
    <property type="match status" value="2"/>
</dbReference>
<dbReference type="SUPFAM" id="SSF46626">
    <property type="entry name" value="Cytochrome c"/>
    <property type="match status" value="2"/>
</dbReference>
<evidence type="ECO:0000256" key="7">
    <source>
        <dbReference type="ARBA" id="ARBA00023004"/>
    </source>
</evidence>
<feature type="signal peptide" evidence="10">
    <location>
        <begin position="1"/>
        <end position="21"/>
    </location>
</feature>
<evidence type="ECO:0000256" key="3">
    <source>
        <dbReference type="ARBA" id="ARBA00022617"/>
    </source>
</evidence>
<evidence type="ECO:0000256" key="9">
    <source>
        <dbReference type="PROSITE-ProRule" id="PRU00433"/>
    </source>
</evidence>
<protein>
    <recommendedName>
        <fullName evidence="11">Cytochrome c domain-containing protein</fullName>
    </recommendedName>
</protein>
<keyword evidence="5 10" id="KW-0732">Signal</keyword>
<keyword evidence="4 9" id="KW-0479">Metal-binding</keyword>
<dbReference type="InterPro" id="IPR014353">
    <property type="entry name" value="Membr-bd_ADH_cyt_c"/>
</dbReference>
<keyword evidence="2" id="KW-1003">Cell membrane</keyword>
<comment type="subcellular location">
    <subcellularLocation>
        <location evidence="1">Cell membrane</location>
    </subcellularLocation>
</comment>
<name>W4M814_9BACT</name>
<dbReference type="EMBL" id="AZHX01000679">
    <property type="protein sequence ID" value="ETX06509.1"/>
    <property type="molecule type" value="Genomic_DNA"/>
</dbReference>
<dbReference type="InterPro" id="IPR036909">
    <property type="entry name" value="Cyt_c-like_dom_sf"/>
</dbReference>
<dbReference type="PATRIC" id="fig|1429439.4.peg.2837"/>
<dbReference type="Gene3D" id="1.10.760.10">
    <property type="entry name" value="Cytochrome c-like domain"/>
    <property type="match status" value="1"/>
</dbReference>
<feature type="chain" id="PRO_5004844802" description="Cytochrome c domain-containing protein" evidence="10">
    <location>
        <begin position="22"/>
        <end position="295"/>
    </location>
</feature>
<evidence type="ECO:0000256" key="8">
    <source>
        <dbReference type="ARBA" id="ARBA00023136"/>
    </source>
</evidence>
<proteinExistence type="predicted"/>
<evidence type="ECO:0000256" key="6">
    <source>
        <dbReference type="ARBA" id="ARBA00022737"/>
    </source>
</evidence>
<dbReference type="PANTHER" id="PTHR35008:SF8">
    <property type="entry name" value="ALCOHOL DEHYDROGENASE CYTOCHROME C SUBUNIT"/>
    <property type="match status" value="1"/>
</dbReference>
<dbReference type="InterPro" id="IPR051459">
    <property type="entry name" value="Cytochrome_c-type_DH"/>
</dbReference>
<reference evidence="12 13" key="1">
    <citation type="journal article" date="2014" name="Nature">
        <title>An environmental bacterial taxon with a large and distinct metabolic repertoire.</title>
        <authorList>
            <person name="Wilson M.C."/>
            <person name="Mori T."/>
            <person name="Ruckert C."/>
            <person name="Uria A.R."/>
            <person name="Helf M.J."/>
            <person name="Takada K."/>
            <person name="Gernert C."/>
            <person name="Steffens U.A."/>
            <person name="Heycke N."/>
            <person name="Schmitt S."/>
            <person name="Rinke C."/>
            <person name="Helfrich E.J."/>
            <person name="Brachmann A.O."/>
            <person name="Gurgui C."/>
            <person name="Wakimoto T."/>
            <person name="Kracht M."/>
            <person name="Crusemann M."/>
            <person name="Hentschel U."/>
            <person name="Abe I."/>
            <person name="Matsunaga S."/>
            <person name="Kalinowski J."/>
            <person name="Takeyama H."/>
            <person name="Piel J."/>
        </authorList>
    </citation>
    <scope>NUCLEOTIDE SEQUENCE [LARGE SCALE GENOMIC DNA]</scope>
    <source>
        <strain evidence="13">TSY2</strain>
    </source>
</reference>
<dbReference type="PIRSF" id="PIRSF000018">
    <property type="entry name" value="Mb_ADH_cyt_c"/>
    <property type="match status" value="1"/>
</dbReference>
<evidence type="ECO:0000256" key="10">
    <source>
        <dbReference type="SAM" id="SignalP"/>
    </source>
</evidence>
<keyword evidence="8" id="KW-0472">Membrane</keyword>
<dbReference type="GO" id="GO:0005506">
    <property type="term" value="F:iron ion binding"/>
    <property type="evidence" value="ECO:0007669"/>
    <property type="project" value="InterPro"/>
</dbReference>
<dbReference type="GO" id="GO:0009055">
    <property type="term" value="F:electron transfer activity"/>
    <property type="evidence" value="ECO:0007669"/>
    <property type="project" value="InterPro"/>
</dbReference>
<evidence type="ECO:0000256" key="5">
    <source>
        <dbReference type="ARBA" id="ARBA00022729"/>
    </source>
</evidence>
<dbReference type="GO" id="GO:0020037">
    <property type="term" value="F:heme binding"/>
    <property type="evidence" value="ECO:0007669"/>
    <property type="project" value="InterPro"/>
</dbReference>
<dbReference type="Proteomes" id="UP000019140">
    <property type="component" value="Unassembled WGS sequence"/>
</dbReference>
<dbReference type="AlphaFoldDB" id="W4M814"/>
<evidence type="ECO:0000256" key="4">
    <source>
        <dbReference type="ARBA" id="ARBA00022723"/>
    </source>
</evidence>
<sequence>MRWLVTVWLIGTGLLAAPAWGQQASPAVQRGKAVFHATGGCGCHTDVKNKGPFMAGGRPIATPFGNVYATNITPDTETGIGSWSEQDFINAMTKGIGPDSKHYFPVFPYTSFTRMTRQDLLDLRAYLLSISPVRQANQPNTLRFPFGWRGGLSGWKWLYLRTGPLQPDAAQSAEWNRGAYLVNAQAHCGECHTPRNFMGGLKTSMRYAGAVEGPEGQLAPNITPDEATGIGDWTIADVVWYLQTGLKPDGDDTQGLMSEVIEHGYQHMPEADLRAMAVYLRSLEPIVNKVEPKDK</sequence>
<dbReference type="PANTHER" id="PTHR35008">
    <property type="entry name" value="BLL4482 PROTEIN-RELATED"/>
    <property type="match status" value="1"/>
</dbReference>
<evidence type="ECO:0000259" key="11">
    <source>
        <dbReference type="PROSITE" id="PS51007"/>
    </source>
</evidence>
<keyword evidence="6" id="KW-0677">Repeat</keyword>
<evidence type="ECO:0000313" key="12">
    <source>
        <dbReference type="EMBL" id="ETX06509.1"/>
    </source>
</evidence>
<dbReference type="InterPro" id="IPR009056">
    <property type="entry name" value="Cyt_c-like_dom"/>
</dbReference>
<evidence type="ECO:0000256" key="1">
    <source>
        <dbReference type="ARBA" id="ARBA00004236"/>
    </source>
</evidence>